<gene>
    <name evidence="2" type="ORF">GHO29_25420</name>
</gene>
<dbReference type="InterPro" id="IPR019476">
    <property type="entry name" value="T4SS_TraD_DNA-bd"/>
</dbReference>
<organism evidence="2 3">
    <name type="scientific">Pseudomonas helleri</name>
    <dbReference type="NCBI Taxonomy" id="1608996"/>
    <lineage>
        <taxon>Bacteria</taxon>
        <taxon>Pseudomonadati</taxon>
        <taxon>Pseudomonadota</taxon>
        <taxon>Gammaproteobacteria</taxon>
        <taxon>Pseudomonadales</taxon>
        <taxon>Pseudomonadaceae</taxon>
        <taxon>Pseudomonas</taxon>
    </lineage>
</organism>
<protein>
    <submittedName>
        <fullName evidence="2">Type IV secretion system DNA-binding domain-containing protein</fullName>
    </submittedName>
</protein>
<proteinExistence type="predicted"/>
<dbReference type="Proteomes" id="UP000437970">
    <property type="component" value="Unassembled WGS sequence"/>
</dbReference>
<evidence type="ECO:0000259" key="1">
    <source>
        <dbReference type="Pfam" id="PF10412"/>
    </source>
</evidence>
<evidence type="ECO:0000313" key="2">
    <source>
        <dbReference type="EMBL" id="MQU29775.1"/>
    </source>
</evidence>
<reference evidence="2 3" key="1">
    <citation type="submission" date="2019-10" db="EMBL/GenBank/DDBJ databases">
        <title>Evaluation of single-gene subtyping targets for Pseudomonas.</title>
        <authorList>
            <person name="Reichler S.J."/>
            <person name="Orsi R.H."/>
            <person name="Wiedmann M."/>
            <person name="Martin N.H."/>
            <person name="Murphy S.I."/>
        </authorList>
    </citation>
    <scope>NUCLEOTIDE SEQUENCE [LARGE SCALE GENOMIC DNA]</scope>
    <source>
        <strain evidence="2 3">FSL R10-1984</strain>
    </source>
</reference>
<name>A0A7X1Y5J0_9PSED</name>
<dbReference type="RefSeq" id="WP_153383375.1">
    <property type="nucleotide sequence ID" value="NZ_WIVW01000249.1"/>
</dbReference>
<evidence type="ECO:0000313" key="3">
    <source>
        <dbReference type="Proteomes" id="UP000437970"/>
    </source>
</evidence>
<dbReference type="EMBL" id="WIVW01000249">
    <property type="protein sequence ID" value="MQU29775.1"/>
    <property type="molecule type" value="Genomic_DNA"/>
</dbReference>
<dbReference type="GO" id="GO:0003677">
    <property type="term" value="F:DNA binding"/>
    <property type="evidence" value="ECO:0007669"/>
    <property type="project" value="UniProtKB-KW"/>
</dbReference>
<feature type="domain" description="Type IV secretion system coupling protein TraD DNA-binding" evidence="1">
    <location>
        <begin position="3"/>
        <end position="80"/>
    </location>
</feature>
<dbReference type="Gene3D" id="1.10.8.80">
    <property type="entry name" value="Magnesium chelatase subunit I, C-Terminal domain"/>
    <property type="match status" value="1"/>
</dbReference>
<feature type="non-terminal residue" evidence="2">
    <location>
        <position position="1"/>
    </location>
</feature>
<keyword evidence="2" id="KW-0238">DNA-binding</keyword>
<accession>A0A7X1Y5J0</accession>
<comment type="caution">
    <text evidence="2">The sequence shown here is derived from an EMBL/GenBank/DDBJ whole genome shotgun (WGS) entry which is preliminary data.</text>
</comment>
<dbReference type="Pfam" id="PF10412">
    <property type="entry name" value="TrwB_AAD_bind"/>
    <property type="match status" value="1"/>
</dbReference>
<sequence length="80" mass="8988">ECSSEALQGFVKGTRAVSLFTENERATGSVRFVLSNKLPAHFDMPPGNFSLRQWCEDPNGGNLFITWDENMREALRPLIS</sequence>
<feature type="non-terminal residue" evidence="2">
    <location>
        <position position="80"/>
    </location>
</feature>
<dbReference type="AlphaFoldDB" id="A0A7X1Y5J0"/>